<dbReference type="EMBL" id="JBHEZX010000029">
    <property type="protein sequence ID" value="MFC1414871.1"/>
    <property type="molecule type" value="Genomic_DNA"/>
</dbReference>
<name>A0ABV6VM97_9ACTN</name>
<accession>A0ABV6VM97</accession>
<reference evidence="1 2" key="1">
    <citation type="submission" date="2024-09" db="EMBL/GenBank/DDBJ databases">
        <authorList>
            <person name="Lee S.D."/>
        </authorList>
    </citation>
    <scope>NUCLEOTIDE SEQUENCE [LARGE SCALE GENOMIC DNA]</scope>
    <source>
        <strain evidence="1 2">N1-1</strain>
    </source>
</reference>
<sequence>MIRKRTTVRLGAVAAVATVGLGLCTGMASADTTFVANVPGCAGGMQVRFYGGHDHVQGFVTSTWGAGCSVDLTQSNGGNSTNWTNIPHDTAWTENLLDAGITSHVVVCNLDLERCVTSTSY</sequence>
<evidence type="ECO:0000313" key="1">
    <source>
        <dbReference type="EMBL" id="MFC1414871.1"/>
    </source>
</evidence>
<organism evidence="1 2">
    <name type="scientific">Streptacidiphilus alkalitolerans</name>
    <dbReference type="NCBI Taxonomy" id="3342712"/>
    <lineage>
        <taxon>Bacteria</taxon>
        <taxon>Bacillati</taxon>
        <taxon>Actinomycetota</taxon>
        <taxon>Actinomycetes</taxon>
        <taxon>Kitasatosporales</taxon>
        <taxon>Streptomycetaceae</taxon>
        <taxon>Streptacidiphilus</taxon>
    </lineage>
</organism>
<comment type="caution">
    <text evidence="1">The sequence shown here is derived from an EMBL/GenBank/DDBJ whole genome shotgun (WGS) entry which is preliminary data.</text>
</comment>
<keyword evidence="2" id="KW-1185">Reference proteome</keyword>
<proteinExistence type="predicted"/>
<gene>
    <name evidence="1" type="ORF">ACEZDG_37000</name>
</gene>
<evidence type="ECO:0000313" key="2">
    <source>
        <dbReference type="Proteomes" id="UP001592582"/>
    </source>
</evidence>
<protein>
    <submittedName>
        <fullName evidence="1">Uncharacterized protein</fullName>
    </submittedName>
</protein>
<dbReference type="Proteomes" id="UP001592582">
    <property type="component" value="Unassembled WGS sequence"/>
</dbReference>